<feature type="domain" description="Rhodanese" evidence="1">
    <location>
        <begin position="19"/>
        <end position="111"/>
    </location>
</feature>
<keyword evidence="3" id="KW-1185">Reference proteome</keyword>
<organism evidence="2 3">
    <name type="scientific">Sphaerotilus natans subsp. natans DSM 6575</name>
    <dbReference type="NCBI Taxonomy" id="1286631"/>
    <lineage>
        <taxon>Bacteria</taxon>
        <taxon>Pseudomonadati</taxon>
        <taxon>Pseudomonadota</taxon>
        <taxon>Betaproteobacteria</taxon>
        <taxon>Burkholderiales</taxon>
        <taxon>Sphaerotilaceae</taxon>
        <taxon>Sphaerotilus</taxon>
    </lineage>
</organism>
<dbReference type="PANTHER" id="PTHR43629:SF2">
    <property type="entry name" value="RHODANESE-LIKE_PPIC DOMAIN-CONTAINING PROTEIN 12, CHLOROPLASTIC"/>
    <property type="match status" value="1"/>
</dbReference>
<evidence type="ECO:0000313" key="3">
    <source>
        <dbReference type="Proteomes" id="UP000026714"/>
    </source>
</evidence>
<proteinExistence type="predicted"/>
<dbReference type="InterPro" id="IPR001763">
    <property type="entry name" value="Rhodanese-like_dom"/>
</dbReference>
<dbReference type="AlphaFoldDB" id="A0A059KRQ6"/>
<dbReference type="STRING" id="34103.SAMN05421778_10761"/>
<dbReference type="InterPro" id="IPR052204">
    <property type="entry name" value="PpiC/parvulin_rotamase"/>
</dbReference>
<evidence type="ECO:0000259" key="1">
    <source>
        <dbReference type="PROSITE" id="PS50206"/>
    </source>
</evidence>
<dbReference type="Proteomes" id="UP000026714">
    <property type="component" value="Unassembled WGS sequence"/>
</dbReference>
<accession>A0A059KRQ6</accession>
<gene>
    <name evidence="2" type="ORF">X805_02540</name>
</gene>
<reference evidence="2 3" key="1">
    <citation type="journal article" date="2014" name="FEMS Microbiol. Ecol.">
        <title>Sphaerotilus natans encrusted with nanoball-shaped Fe(III) oxide minerals formed by nitrate-reducing mixotrophic Fe(II) oxidation.</title>
        <authorList>
            <person name="Park S."/>
            <person name="Kim D.H."/>
            <person name="Lee J.H."/>
            <person name="Hur H.G."/>
        </authorList>
    </citation>
    <scope>NUCLEOTIDE SEQUENCE [LARGE SCALE GENOMIC DNA]</scope>
    <source>
        <strain evidence="2 3">DSM 6575</strain>
    </source>
</reference>
<dbReference type="RefSeq" id="WP_037477374.1">
    <property type="nucleotide sequence ID" value="NZ_AZRA01000006.1"/>
</dbReference>
<dbReference type="InterPro" id="IPR036873">
    <property type="entry name" value="Rhodanese-like_dom_sf"/>
</dbReference>
<comment type="caution">
    <text evidence="2">The sequence shown here is derived from an EMBL/GenBank/DDBJ whole genome shotgun (WGS) entry which is preliminary data.</text>
</comment>
<dbReference type="PROSITE" id="PS50206">
    <property type="entry name" value="RHODANESE_3"/>
    <property type="match status" value="1"/>
</dbReference>
<dbReference type="Gene3D" id="3.40.250.10">
    <property type="entry name" value="Rhodanese-like domain"/>
    <property type="match status" value="1"/>
</dbReference>
<sequence length="113" mass="12594">MQQLAVTRLAEQIQALVAEGHAPLLLDVREPWEIATASLSLPGVQRLDIPMQQIPGRLAEIDPQRPVLALCHHGMRSLQVALFLERQGYPYTYNITGGIDAWSRQVDPAVPLY</sequence>
<evidence type="ECO:0000313" key="2">
    <source>
        <dbReference type="EMBL" id="KDB54172.1"/>
    </source>
</evidence>
<dbReference type="GO" id="GO:0016740">
    <property type="term" value="F:transferase activity"/>
    <property type="evidence" value="ECO:0007669"/>
    <property type="project" value="UniProtKB-KW"/>
</dbReference>
<protein>
    <submittedName>
        <fullName evidence="2">Rhodanese-related sulfurtransferase</fullName>
    </submittedName>
</protein>
<dbReference type="eggNOG" id="COG0607">
    <property type="taxonomic scope" value="Bacteria"/>
</dbReference>
<dbReference type="EMBL" id="AZRA01000006">
    <property type="protein sequence ID" value="KDB54172.1"/>
    <property type="molecule type" value="Genomic_DNA"/>
</dbReference>
<keyword evidence="2" id="KW-0808">Transferase</keyword>
<dbReference type="PATRIC" id="fig|1286631.3.peg.249"/>
<dbReference type="SMART" id="SM00450">
    <property type="entry name" value="RHOD"/>
    <property type="match status" value="1"/>
</dbReference>
<dbReference type="Pfam" id="PF00581">
    <property type="entry name" value="Rhodanese"/>
    <property type="match status" value="1"/>
</dbReference>
<name>A0A059KRQ6_9BURK</name>
<dbReference type="PANTHER" id="PTHR43629">
    <property type="entry name" value="PEPTIDYL-PROLYL CIS-TRANS ISOMERASE"/>
    <property type="match status" value="1"/>
</dbReference>
<dbReference type="SUPFAM" id="SSF52821">
    <property type="entry name" value="Rhodanese/Cell cycle control phosphatase"/>
    <property type="match status" value="1"/>
</dbReference>